<dbReference type="EMBL" id="JAQJAC010000003">
    <property type="protein sequence ID" value="KAJ5589721.1"/>
    <property type="molecule type" value="Genomic_DNA"/>
</dbReference>
<keyword evidence="2" id="KW-1185">Reference proteome</keyword>
<sequence length="131" mass="14523">TLNTTASFGKYLCFKLFSCCEILLSESWASKGGDQTTPATFSGPSDVLIQRYGHLDVLDDLIRLRARDSIQNPILAYPTSENDAASYTYYNGQDLDEMIDQVASLLISNGFQPPPLTGFLKEKTILRTMTT</sequence>
<name>A0AAD6DNN0_9EURO</name>
<dbReference type="Proteomes" id="UP001216150">
    <property type="component" value="Unassembled WGS sequence"/>
</dbReference>
<reference evidence="1 2" key="1">
    <citation type="journal article" date="2023" name="IMA Fungus">
        <title>Comparative genomic study of the Penicillium genus elucidates a diverse pangenome and 15 lateral gene transfer events.</title>
        <authorList>
            <person name="Petersen C."/>
            <person name="Sorensen T."/>
            <person name="Nielsen M.R."/>
            <person name="Sondergaard T.E."/>
            <person name="Sorensen J.L."/>
            <person name="Fitzpatrick D.A."/>
            <person name="Frisvad J.C."/>
            <person name="Nielsen K.L."/>
        </authorList>
    </citation>
    <scope>NUCLEOTIDE SEQUENCE [LARGE SCALE GENOMIC DNA]</scope>
    <source>
        <strain evidence="1 2">IBT 29057</strain>
    </source>
</reference>
<proteinExistence type="predicted"/>
<accession>A0AAD6DNN0</accession>
<gene>
    <name evidence="1" type="ORF">N7450_003693</name>
</gene>
<dbReference type="AlphaFoldDB" id="A0AAD6DNN0"/>
<organism evidence="1 2">
    <name type="scientific">Penicillium hetheringtonii</name>
    <dbReference type="NCBI Taxonomy" id="911720"/>
    <lineage>
        <taxon>Eukaryota</taxon>
        <taxon>Fungi</taxon>
        <taxon>Dikarya</taxon>
        <taxon>Ascomycota</taxon>
        <taxon>Pezizomycotina</taxon>
        <taxon>Eurotiomycetes</taxon>
        <taxon>Eurotiomycetidae</taxon>
        <taxon>Eurotiales</taxon>
        <taxon>Aspergillaceae</taxon>
        <taxon>Penicillium</taxon>
    </lineage>
</organism>
<evidence type="ECO:0000313" key="2">
    <source>
        <dbReference type="Proteomes" id="UP001216150"/>
    </source>
</evidence>
<feature type="non-terminal residue" evidence="1">
    <location>
        <position position="1"/>
    </location>
</feature>
<comment type="caution">
    <text evidence="1">The sequence shown here is derived from an EMBL/GenBank/DDBJ whole genome shotgun (WGS) entry which is preliminary data.</text>
</comment>
<protein>
    <submittedName>
        <fullName evidence="1">Uncharacterized protein</fullName>
    </submittedName>
</protein>
<evidence type="ECO:0000313" key="1">
    <source>
        <dbReference type="EMBL" id="KAJ5589721.1"/>
    </source>
</evidence>